<dbReference type="OrthoDB" id="291513at2157"/>
<feature type="compositionally biased region" description="Basic and acidic residues" evidence="1">
    <location>
        <begin position="774"/>
        <end position="788"/>
    </location>
</feature>
<evidence type="ECO:0000259" key="3">
    <source>
        <dbReference type="PROSITE" id="PS50093"/>
    </source>
</evidence>
<dbReference type="InterPro" id="IPR000601">
    <property type="entry name" value="PKD_dom"/>
</dbReference>
<dbReference type="PANTHER" id="PTHR46182">
    <property type="entry name" value="FI19480P1"/>
    <property type="match status" value="1"/>
</dbReference>
<dbReference type="Proteomes" id="UP000243250">
    <property type="component" value="Unassembled WGS sequence"/>
</dbReference>
<dbReference type="PROSITE" id="PS50093">
    <property type="entry name" value="PKD"/>
    <property type="match status" value="4"/>
</dbReference>
<feature type="domain" description="PKD" evidence="3">
    <location>
        <begin position="306"/>
        <end position="388"/>
    </location>
</feature>
<evidence type="ECO:0000313" key="5">
    <source>
        <dbReference type="EMBL" id="SFR64593.1"/>
    </source>
</evidence>
<feature type="compositionally biased region" description="Polar residues" evidence="1">
    <location>
        <begin position="180"/>
        <end position="198"/>
    </location>
</feature>
<dbReference type="Pfam" id="PF00932">
    <property type="entry name" value="LTD"/>
    <property type="match status" value="1"/>
</dbReference>
<feature type="compositionally biased region" description="Basic and acidic residues" evidence="1">
    <location>
        <begin position="507"/>
        <end position="527"/>
    </location>
</feature>
<proteinExistence type="predicted"/>
<dbReference type="GO" id="GO:0016020">
    <property type="term" value="C:membrane"/>
    <property type="evidence" value="ECO:0007669"/>
    <property type="project" value="TreeGrafter"/>
</dbReference>
<dbReference type="InterPro" id="IPR035986">
    <property type="entry name" value="PKD_dom_sf"/>
</dbReference>
<protein>
    <submittedName>
        <fullName evidence="5">PKD domain-containing protein</fullName>
    </submittedName>
</protein>
<keyword evidence="2" id="KW-0472">Membrane</keyword>
<feature type="transmembrane region" description="Helical" evidence="2">
    <location>
        <begin position="20"/>
        <end position="40"/>
    </location>
</feature>
<dbReference type="InterPro" id="IPR013783">
    <property type="entry name" value="Ig-like_fold"/>
</dbReference>
<dbReference type="EMBL" id="FOYS01000005">
    <property type="protein sequence ID" value="SFR64593.1"/>
    <property type="molecule type" value="Genomic_DNA"/>
</dbReference>
<dbReference type="PANTHER" id="PTHR46182:SF2">
    <property type="entry name" value="FI19480P1"/>
    <property type="match status" value="1"/>
</dbReference>
<dbReference type="InterPro" id="IPR022409">
    <property type="entry name" value="PKD/Chitinase_dom"/>
</dbReference>
<keyword evidence="2" id="KW-0812">Transmembrane</keyword>
<dbReference type="GO" id="GO:0031410">
    <property type="term" value="C:cytoplasmic vesicle"/>
    <property type="evidence" value="ECO:0007669"/>
    <property type="project" value="TreeGrafter"/>
</dbReference>
<feature type="domain" description="LTD" evidence="4">
    <location>
        <begin position="786"/>
        <end position="897"/>
    </location>
</feature>
<evidence type="ECO:0000313" key="6">
    <source>
        <dbReference type="Proteomes" id="UP000243250"/>
    </source>
</evidence>
<organism evidence="5 6">
    <name type="scientific">Halogeometricum limi</name>
    <dbReference type="NCBI Taxonomy" id="555875"/>
    <lineage>
        <taxon>Archaea</taxon>
        <taxon>Methanobacteriati</taxon>
        <taxon>Methanobacteriota</taxon>
        <taxon>Stenosarchaea group</taxon>
        <taxon>Halobacteria</taxon>
        <taxon>Halobacteriales</taxon>
        <taxon>Haloferacaceae</taxon>
        <taxon>Halogeometricum</taxon>
    </lineage>
</organism>
<feature type="domain" description="PKD" evidence="3">
    <location>
        <begin position="560"/>
        <end position="631"/>
    </location>
</feature>
<dbReference type="InterPro" id="IPR029865">
    <property type="entry name" value="KIAA0319-like"/>
</dbReference>
<keyword evidence="2" id="KW-1133">Transmembrane helix</keyword>
<feature type="compositionally biased region" description="Acidic residues" evidence="1">
    <location>
        <begin position="528"/>
        <end position="537"/>
    </location>
</feature>
<keyword evidence="6" id="KW-1185">Reference proteome</keyword>
<dbReference type="RefSeq" id="WP_089882544.1">
    <property type="nucleotide sequence ID" value="NZ_FOYS01000005.1"/>
</dbReference>
<dbReference type="SUPFAM" id="SSF49299">
    <property type="entry name" value="PKD domain"/>
    <property type="match status" value="4"/>
</dbReference>
<feature type="region of interest" description="Disordered" evidence="1">
    <location>
        <begin position="476"/>
        <end position="551"/>
    </location>
</feature>
<name>A0A1I6ID21_9EURY</name>
<evidence type="ECO:0000259" key="4">
    <source>
        <dbReference type="PROSITE" id="PS51841"/>
    </source>
</evidence>
<dbReference type="STRING" id="555875.SAMN04488124_3065"/>
<dbReference type="CDD" id="cd00146">
    <property type="entry name" value="PKD"/>
    <property type="match status" value="3"/>
</dbReference>
<evidence type="ECO:0000256" key="1">
    <source>
        <dbReference type="SAM" id="MobiDB-lite"/>
    </source>
</evidence>
<dbReference type="InterPro" id="IPR036415">
    <property type="entry name" value="Lamin_tail_dom_sf"/>
</dbReference>
<dbReference type="InterPro" id="IPR001322">
    <property type="entry name" value="Lamin_tail_dom"/>
</dbReference>
<feature type="domain" description="PKD" evidence="3">
    <location>
        <begin position="646"/>
        <end position="729"/>
    </location>
</feature>
<sequence length="909" mass="96304">MQESEGTPTEGGRRVRFDAVAVTTVVLLLVVSTLSVPVGADARTEIDFEVAGEGPAAVLNTQYERVGVRFGDSVVYRDRFTAPRVGVTPCPSEACATARSGTRVVRPLDEDLDGTARVVFEFAEPQEEVGLFVGLPPEETTPRGVELLGYDAKGALVDRDVVRVSPPTRTVTRVAPSGDAASTTTEDSDGRTATSTGDSAVPQFGADDVRLRDPTTVPVVFSPSERPAVNVSGAVGPLPPLADDAVTPRFEVLPEQVEVTYQTVWTDASLTAPENAITRVEIAVVEEGAYVPFLVDDLRFGADSPPVAAVTADPIRVTEGAPVTFDARASTDDVAVSQYLWDFENDGSFVAGSSVVSHVFDDPGPHRVALRVVDGSGQFDEAVADVSVNGVPDAFVDANRTVVTAGDTVAFDGRESTDDRGIVRYLWTIRGESSAETAAGPQTTYTFDDPGRYVVVLTVFDADGARNDARLAFDVAESPTVRGDQTAPTSAVDPSDENAAPPTGGRETSEERSAPEEPDESEGRQESEEPPEPEDSEPTTPTPSQPSETERFEADFRWEPTTPVVSRLVQFDASASTIPPGRTPTYRWTFEDGRTASGEAVERTFSTDDPQTVTLEVTLDGEESSTASLVVRPTFGEPPVAAFDPSADESVPLGRSVTFDGGASRDADGDVVSYVWTFGSDDRTESGQTVSRTFEEGSEATVTLTVTDDVGLTNSVTKTYTLVSTPETLPPVPPELLGLAFVGTAAVLAYGGVAGGFFSPPGSLSSLGVGRGRRVPEGRHEADDDGRRRASPTLRIARIVPSGGDVAGELVELHNPGRTAVSLDGVVVEGADVVYEFGDDERIEPGERLTLYTGPGTDAEDGSVRYGGRLASALDTGLSRVTTRRGDELLAHRTYLGSAGRTRHLFGRR</sequence>
<dbReference type="PROSITE" id="PS51841">
    <property type="entry name" value="LTD"/>
    <property type="match status" value="1"/>
</dbReference>
<dbReference type="SUPFAM" id="SSF74853">
    <property type="entry name" value="Lamin A/C globular tail domain"/>
    <property type="match status" value="1"/>
</dbReference>
<feature type="region of interest" description="Disordered" evidence="1">
    <location>
        <begin position="766"/>
        <end position="790"/>
    </location>
</feature>
<gene>
    <name evidence="5" type="ORF">SAMN04488124_3065</name>
</gene>
<evidence type="ECO:0000256" key="2">
    <source>
        <dbReference type="SAM" id="Phobius"/>
    </source>
</evidence>
<dbReference type="Pfam" id="PF18911">
    <property type="entry name" value="PKD_4"/>
    <property type="match status" value="3"/>
</dbReference>
<reference evidence="6" key="1">
    <citation type="submission" date="2016-10" db="EMBL/GenBank/DDBJ databases">
        <authorList>
            <person name="Varghese N."/>
            <person name="Submissions S."/>
        </authorList>
    </citation>
    <scope>NUCLEOTIDE SEQUENCE [LARGE SCALE GENOMIC DNA]</scope>
    <source>
        <strain evidence="6">CGMCC 1.8711</strain>
    </source>
</reference>
<feature type="domain" description="PKD" evidence="3">
    <location>
        <begin position="392"/>
        <end position="475"/>
    </location>
</feature>
<dbReference type="Gene3D" id="2.60.40.10">
    <property type="entry name" value="Immunoglobulins"/>
    <property type="match status" value="4"/>
</dbReference>
<dbReference type="SMART" id="SM00089">
    <property type="entry name" value="PKD"/>
    <property type="match status" value="4"/>
</dbReference>
<feature type="region of interest" description="Disordered" evidence="1">
    <location>
        <begin position="171"/>
        <end position="207"/>
    </location>
</feature>
<accession>A0A1I6ID21</accession>
<dbReference type="Pfam" id="PF00801">
    <property type="entry name" value="PKD"/>
    <property type="match status" value="1"/>
</dbReference>
<dbReference type="AlphaFoldDB" id="A0A1I6ID21"/>